<dbReference type="Pfam" id="PF00226">
    <property type="entry name" value="DnaJ"/>
    <property type="match status" value="1"/>
</dbReference>
<evidence type="ECO:0000256" key="1">
    <source>
        <dbReference type="SAM" id="MobiDB-lite"/>
    </source>
</evidence>
<reference evidence="3" key="1">
    <citation type="submission" date="2013-12" db="EMBL/GenBank/DDBJ databases">
        <authorList>
            <person name="Omoto C.K."/>
            <person name="Sibley D."/>
            <person name="Venepally P."/>
            <person name="Hadjithomas M."/>
            <person name="Karamycheva S."/>
            <person name="Brunk B."/>
            <person name="Roos D."/>
            <person name="Caler E."/>
            <person name="Lorenzi H."/>
        </authorList>
    </citation>
    <scope>NUCLEOTIDE SEQUENCE</scope>
</reference>
<dbReference type="VEuPathDB" id="CryptoDB:GNI_158090"/>
<dbReference type="GeneID" id="22915505"/>
<dbReference type="CDD" id="cd06257">
    <property type="entry name" value="DnaJ"/>
    <property type="match status" value="1"/>
</dbReference>
<sequence>MSRTTTKPFYAILNVLEHAPTKEITKAYRLLALKYHPDKTGGSEEMMKRINEAYGCLKDPVKRKVYDRTGSVEGAENDVGGVIDEQDILEFEQHYRGSSLEEDDVIDFVTRFEGNVTKLFDYIPLSREEELEDHKRLLKFAKKYIDRHGTERMKKNFQMSSKKLKVKKKKSSSNAGTSLEDLTAQIKANQARRAKHTMKQVSAK</sequence>
<dbReference type="AlphaFoldDB" id="A0A023AYQ7"/>
<feature type="domain" description="J" evidence="2">
    <location>
        <begin position="8"/>
        <end position="70"/>
    </location>
</feature>
<dbReference type="Pfam" id="PF23302">
    <property type="entry name" value="HTH_DNAJC9"/>
    <property type="match status" value="1"/>
</dbReference>
<dbReference type="SMART" id="SM00271">
    <property type="entry name" value="DnaJ"/>
    <property type="match status" value="1"/>
</dbReference>
<dbReference type="Proteomes" id="UP000019763">
    <property type="component" value="Unassembled WGS sequence"/>
</dbReference>
<dbReference type="InterPro" id="IPR052594">
    <property type="entry name" value="J_domain-containing_protein"/>
</dbReference>
<dbReference type="eggNOG" id="KOG0719">
    <property type="taxonomic scope" value="Eukaryota"/>
</dbReference>
<accession>A0A023AYQ7</accession>
<feature type="compositionally biased region" description="Basic residues" evidence="1">
    <location>
        <begin position="162"/>
        <end position="171"/>
    </location>
</feature>
<dbReference type="RefSeq" id="XP_011133012.1">
    <property type="nucleotide sequence ID" value="XM_011134710.1"/>
</dbReference>
<dbReference type="GO" id="GO:0005737">
    <property type="term" value="C:cytoplasm"/>
    <property type="evidence" value="ECO:0007669"/>
    <property type="project" value="TreeGrafter"/>
</dbReference>
<dbReference type="SUPFAM" id="SSF46565">
    <property type="entry name" value="Chaperone J-domain"/>
    <property type="match status" value="1"/>
</dbReference>
<dbReference type="PANTHER" id="PTHR44144">
    <property type="entry name" value="DNAJ HOMOLOG SUBFAMILY C MEMBER 9"/>
    <property type="match status" value="1"/>
</dbReference>
<protein>
    <submittedName>
        <fullName evidence="3">DnaJ domain protein</fullName>
    </submittedName>
</protein>
<proteinExistence type="predicted"/>
<dbReference type="OMA" id="FPTWREY"/>
<organism evidence="3 4">
    <name type="scientific">Gregarina niphandrodes</name>
    <name type="common">Septate eugregarine</name>
    <dbReference type="NCBI Taxonomy" id="110365"/>
    <lineage>
        <taxon>Eukaryota</taxon>
        <taxon>Sar</taxon>
        <taxon>Alveolata</taxon>
        <taxon>Apicomplexa</taxon>
        <taxon>Conoidasida</taxon>
        <taxon>Gregarinasina</taxon>
        <taxon>Eugregarinorida</taxon>
        <taxon>Gregarinidae</taxon>
        <taxon>Gregarina</taxon>
    </lineage>
</organism>
<dbReference type="PRINTS" id="PR00625">
    <property type="entry name" value="JDOMAIN"/>
</dbReference>
<gene>
    <name evidence="3" type="ORF">GNI_158090</name>
</gene>
<name>A0A023AYQ7_GRENI</name>
<dbReference type="InterPro" id="IPR036869">
    <property type="entry name" value="J_dom_sf"/>
</dbReference>
<dbReference type="EMBL" id="AFNH02001176">
    <property type="protein sequence ID" value="EZG43802.1"/>
    <property type="molecule type" value="Genomic_DNA"/>
</dbReference>
<comment type="caution">
    <text evidence="3">The sequence shown here is derived from an EMBL/GenBank/DDBJ whole genome shotgun (WGS) entry which is preliminary data.</text>
</comment>
<feature type="region of interest" description="Disordered" evidence="1">
    <location>
        <begin position="160"/>
        <end position="183"/>
    </location>
</feature>
<dbReference type="PANTHER" id="PTHR44144:SF1">
    <property type="entry name" value="DNAJ HOMOLOG SUBFAMILY C MEMBER 9"/>
    <property type="match status" value="1"/>
</dbReference>
<keyword evidence="4" id="KW-1185">Reference proteome</keyword>
<dbReference type="GO" id="GO:0005634">
    <property type="term" value="C:nucleus"/>
    <property type="evidence" value="ECO:0007669"/>
    <property type="project" value="TreeGrafter"/>
</dbReference>
<evidence type="ECO:0000313" key="3">
    <source>
        <dbReference type="EMBL" id="EZG43802.1"/>
    </source>
</evidence>
<dbReference type="GO" id="GO:0031072">
    <property type="term" value="F:heat shock protein binding"/>
    <property type="evidence" value="ECO:0007669"/>
    <property type="project" value="TreeGrafter"/>
</dbReference>
<dbReference type="Gene3D" id="1.10.287.110">
    <property type="entry name" value="DnaJ domain"/>
    <property type="match status" value="1"/>
</dbReference>
<dbReference type="InterPro" id="IPR056453">
    <property type="entry name" value="HTH_DNAJC9"/>
</dbReference>
<dbReference type="PROSITE" id="PS50076">
    <property type="entry name" value="DNAJ_2"/>
    <property type="match status" value="1"/>
</dbReference>
<dbReference type="OrthoDB" id="445556at2759"/>
<evidence type="ECO:0000259" key="2">
    <source>
        <dbReference type="PROSITE" id="PS50076"/>
    </source>
</evidence>
<dbReference type="InterPro" id="IPR001623">
    <property type="entry name" value="DnaJ_domain"/>
</dbReference>
<evidence type="ECO:0000313" key="4">
    <source>
        <dbReference type="Proteomes" id="UP000019763"/>
    </source>
</evidence>